<sequence>MTLFTGHQMIGNNPRTGDGENQPRPVPLRFLSRKFLDADRRWTTISSNPAPSLDLLDKWTAKLVLATAAVKEAFLPIPPNEMAGAIVVNAFAILSTLALFCIFLRVSWLGILRLLGEDVAQSFFNTQLGYYAACLLVANMINGVAGLMGLPFLINRGITDTAVMQLGNVSTAYFTVAIAFHTFNSLVLRKRQSVYVYGPTILVGWTVSLALALIPLIPSMGAVYGPSGLACGVRASLPRHMFFFHLLPIFAAAALSAILYTLIFLVLRGMIAIKGGLRITLNPEERWRDQSNSAYQRFVASIARSVVDALLLFNTFRILGPAFQGKGSGSGYQANDLESFGTAETFKRLTSETTDPMRRKLTEGMIKEYREMDPSTTTISTYNPDSVVSYPDRAAHRSTSLDVQRQISPVSILNQSIVVESSGSMISAHPPVRLPTTDHTRQQSESSMSSLPVPPRRTPTPTLSRLLVDPPARTTSSHNPPLMRPAPTQSSFSPRNVPLFTPTHYEAKTPISRSSVASSMSGDLDVAGWRAGQTGEGYLPASATQANQPMLSAVKPTFPTSVSPADPLAGSRARLRPLLLASVERTVSDVEAANDNSLFGTLSLSSMSTQDSPATTTALAADTVGASESPIRTDLTVTVEDTPSSPQVKSPKSSSPRSPRPKFNGFKRFKQLAKFKGHNKEFLIAHPLAASPVAEMPAVSEKASLMARSEDALADSNGDGDGEDDDDPNLLAEKIRQLISSLPAVNHPSSGNPAEPTPAPSHGSPEHDPSSCPLPPPSAVHIKDKHLLQLLSDPIVMNGRKEEWPTVWSILTSLSPPSKYHEGIENDTTGVGSGGGNSEADTANPGAVSIGPSVMVYIPLEPEDNDQVELARSVLVPVISRSSSAVLGINAWKWWPFPSKKGQVSEPTTPPTPGTPPPPPKKVWIPSNTKISIMATWWGYRIFLPPPVIKILDNKEVEAAKRAAMISSALVWFFVHLPISMFPPPMQPMILVLQKIIPYITYIGTFISWSWSQIKSYDIGYGVILNATWLLPVALLPGTWRADQFPGTPPPIQNPSPGPSAPSTKPGTPSAPSITPNGPAPVTATPLPSTQPVQASSEPSDTKPHALSIPTIELVDCSNKPSEITDADKFIPLSPPSPAPLSPSLASPTKFVEALDENKEVIASFAAAVAAVRSLTPALSTNADARAETEVVVTKQPAEPKEEEAPTSTGLETADTQTANVPAAATKSDVVLDVPALTAEEVQEDNPKSAEEEMRERPSSPVVAVWKYITG</sequence>
<dbReference type="EMBL" id="JAACJN010000006">
    <property type="protein sequence ID" value="KAF5392381.1"/>
    <property type="molecule type" value="Genomic_DNA"/>
</dbReference>
<name>A0A8H5HZT1_9AGAR</name>
<feature type="region of interest" description="Disordered" evidence="1">
    <location>
        <begin position="1191"/>
        <end position="1262"/>
    </location>
</feature>
<keyword evidence="4" id="KW-1185">Reference proteome</keyword>
<feature type="transmembrane region" description="Helical" evidence="2">
    <location>
        <begin position="82"/>
        <end position="107"/>
    </location>
</feature>
<feature type="region of interest" description="Disordered" evidence="1">
    <location>
        <begin position="1044"/>
        <end position="1105"/>
    </location>
</feature>
<protein>
    <recommendedName>
        <fullName evidence="5">G-protein coupled receptors family 2 profile 2 domain-containing protein</fullName>
    </recommendedName>
</protein>
<feature type="region of interest" description="Disordered" evidence="1">
    <location>
        <begin position="902"/>
        <end position="921"/>
    </location>
</feature>
<dbReference type="Proteomes" id="UP000518752">
    <property type="component" value="Unassembled WGS sequence"/>
</dbReference>
<feature type="transmembrane region" description="Helical" evidence="2">
    <location>
        <begin position="128"/>
        <end position="154"/>
    </location>
</feature>
<proteinExistence type="predicted"/>
<feature type="region of interest" description="Disordered" evidence="1">
    <location>
        <begin position="743"/>
        <end position="779"/>
    </location>
</feature>
<feature type="compositionally biased region" description="Pro residues" evidence="1">
    <location>
        <begin position="1047"/>
        <end position="1060"/>
    </location>
</feature>
<gene>
    <name evidence="3" type="ORF">D9757_001500</name>
</gene>
<feature type="compositionally biased region" description="Low complexity" evidence="1">
    <location>
        <begin position="459"/>
        <end position="468"/>
    </location>
</feature>
<feature type="compositionally biased region" description="Pro residues" evidence="1">
    <location>
        <begin position="908"/>
        <end position="921"/>
    </location>
</feature>
<feature type="transmembrane region" description="Helical" evidence="2">
    <location>
        <begin position="988"/>
        <end position="1007"/>
    </location>
</feature>
<feature type="compositionally biased region" description="Polar residues" evidence="1">
    <location>
        <begin position="1086"/>
        <end position="1099"/>
    </location>
</feature>
<comment type="caution">
    <text evidence="3">The sequence shown here is derived from an EMBL/GenBank/DDBJ whole genome shotgun (WGS) entry which is preliminary data.</text>
</comment>
<keyword evidence="2" id="KW-0472">Membrane</keyword>
<feature type="compositionally biased region" description="Low complexity" evidence="1">
    <location>
        <begin position="643"/>
        <end position="657"/>
    </location>
</feature>
<feature type="compositionally biased region" description="Basic and acidic residues" evidence="1">
    <location>
        <begin position="1245"/>
        <end position="1258"/>
    </location>
</feature>
<reference evidence="3 4" key="1">
    <citation type="journal article" date="2020" name="ISME J.">
        <title>Uncovering the hidden diversity of litter-decomposition mechanisms in mushroom-forming fungi.</title>
        <authorList>
            <person name="Floudas D."/>
            <person name="Bentzer J."/>
            <person name="Ahren D."/>
            <person name="Johansson T."/>
            <person name="Persson P."/>
            <person name="Tunlid A."/>
        </authorList>
    </citation>
    <scope>NUCLEOTIDE SEQUENCE [LARGE SCALE GENOMIC DNA]</scope>
    <source>
        <strain evidence="3 4">CBS 406.79</strain>
    </source>
</reference>
<feature type="compositionally biased region" description="Polar residues" evidence="1">
    <location>
        <begin position="1063"/>
        <end position="1076"/>
    </location>
</feature>
<feature type="compositionally biased region" description="Polar residues" evidence="1">
    <location>
        <begin position="1207"/>
        <end position="1220"/>
    </location>
</feature>
<feature type="transmembrane region" description="Helical" evidence="2">
    <location>
        <begin position="194"/>
        <end position="217"/>
    </location>
</feature>
<feature type="transmembrane region" description="Helical" evidence="2">
    <location>
        <begin position="166"/>
        <end position="187"/>
    </location>
</feature>
<feature type="region of interest" description="Disordered" evidence="1">
    <location>
        <begin position="821"/>
        <end position="841"/>
    </location>
</feature>
<feature type="transmembrane region" description="Helical" evidence="2">
    <location>
        <begin position="242"/>
        <end position="267"/>
    </location>
</feature>
<evidence type="ECO:0000256" key="1">
    <source>
        <dbReference type="SAM" id="MobiDB-lite"/>
    </source>
</evidence>
<feature type="compositionally biased region" description="Polar residues" evidence="1">
    <location>
        <begin position="606"/>
        <end position="618"/>
    </location>
</feature>
<evidence type="ECO:0000313" key="4">
    <source>
        <dbReference type="Proteomes" id="UP000518752"/>
    </source>
</evidence>
<evidence type="ECO:0000256" key="2">
    <source>
        <dbReference type="SAM" id="Phobius"/>
    </source>
</evidence>
<keyword evidence="2" id="KW-0812">Transmembrane</keyword>
<feature type="region of interest" description="Disordered" evidence="1">
    <location>
        <begin position="426"/>
        <end position="495"/>
    </location>
</feature>
<accession>A0A8H5HZT1</accession>
<organism evidence="3 4">
    <name type="scientific">Collybiopsis confluens</name>
    <dbReference type="NCBI Taxonomy" id="2823264"/>
    <lineage>
        <taxon>Eukaryota</taxon>
        <taxon>Fungi</taxon>
        <taxon>Dikarya</taxon>
        <taxon>Basidiomycota</taxon>
        <taxon>Agaricomycotina</taxon>
        <taxon>Agaricomycetes</taxon>
        <taxon>Agaricomycetidae</taxon>
        <taxon>Agaricales</taxon>
        <taxon>Marasmiineae</taxon>
        <taxon>Omphalotaceae</taxon>
        <taxon>Collybiopsis</taxon>
    </lineage>
</organism>
<evidence type="ECO:0000313" key="3">
    <source>
        <dbReference type="EMBL" id="KAF5392381.1"/>
    </source>
</evidence>
<keyword evidence="2" id="KW-1133">Transmembrane helix</keyword>
<feature type="transmembrane region" description="Helical" evidence="2">
    <location>
        <begin position="1019"/>
        <end position="1040"/>
    </location>
</feature>
<evidence type="ECO:0008006" key="5">
    <source>
        <dbReference type="Google" id="ProtNLM"/>
    </source>
</evidence>
<feature type="region of interest" description="Disordered" evidence="1">
    <location>
        <begin position="606"/>
        <end position="664"/>
    </location>
</feature>
<dbReference type="OrthoDB" id="100006at2759"/>
<dbReference type="AlphaFoldDB" id="A0A8H5HZT1"/>